<proteinExistence type="predicted"/>
<dbReference type="InterPro" id="IPR013766">
    <property type="entry name" value="Thioredoxin_domain"/>
</dbReference>
<dbReference type="Pfam" id="PF00578">
    <property type="entry name" value="AhpC-TSA"/>
    <property type="match status" value="1"/>
</dbReference>
<keyword evidence="4" id="KW-0676">Redox-active center</keyword>
<dbReference type="PANTHER" id="PTHR42852">
    <property type="entry name" value="THIOL:DISULFIDE INTERCHANGE PROTEIN DSBE"/>
    <property type="match status" value="1"/>
</dbReference>
<sequence length="375" mass="41968">MKKITFIFLLLATVMISCQDKNAFTVEGNFTENTFEGKTIYLQKIDSMEAQSFTVIDSCVIKNNKFKMKGALNGEAIMGFLSVGHIEAPEEESPMTTIVLEPGTIKVKFEKKDVTVEGTPKNNEFNKVLVTMNKVGTFFEELEKAGNINNMPLNAEGLDAKAQVEKLQEELLKANFDFVKANINNKAGQFLFFSSFTPSSFVQFSKEQVQEIIAAADSTVRNMPNIMTLEKEVNRVVPEVGLPFEDVQLVDMEGSRVALSKYVEGNKCTLIDFWASWCRPCIEEMPNLIKAYNTYKSKGFEIVGISVDDDRQAWHNAVSTHKMSWIQLGDDTRSASAIYAVNAIPHTILLDKDGVIVAKNLRGKELEDKIAEILK</sequence>
<gene>
    <name evidence="7" type="ORF">GGR21_004213</name>
</gene>
<evidence type="ECO:0000313" key="8">
    <source>
        <dbReference type="Proteomes" id="UP000555103"/>
    </source>
</evidence>
<dbReference type="GO" id="GO:0016209">
    <property type="term" value="F:antioxidant activity"/>
    <property type="evidence" value="ECO:0007669"/>
    <property type="project" value="InterPro"/>
</dbReference>
<dbReference type="AlphaFoldDB" id="A0A840CTE3"/>
<dbReference type="GO" id="GO:0017004">
    <property type="term" value="P:cytochrome complex assembly"/>
    <property type="evidence" value="ECO:0007669"/>
    <property type="project" value="UniProtKB-KW"/>
</dbReference>
<dbReference type="Gene3D" id="3.40.30.10">
    <property type="entry name" value="Glutaredoxin"/>
    <property type="match status" value="1"/>
</dbReference>
<dbReference type="InterPro" id="IPR050553">
    <property type="entry name" value="Thioredoxin_ResA/DsbE_sf"/>
</dbReference>
<dbReference type="RefSeq" id="WP_183309069.1">
    <property type="nucleotide sequence ID" value="NZ_JACIEP010000027.1"/>
</dbReference>
<evidence type="ECO:0000313" key="7">
    <source>
        <dbReference type="EMBL" id="MBB4038281.1"/>
    </source>
</evidence>
<feature type="signal peptide" evidence="5">
    <location>
        <begin position="1"/>
        <end position="23"/>
    </location>
</feature>
<protein>
    <submittedName>
        <fullName evidence="7">Peroxiredoxin</fullName>
    </submittedName>
</protein>
<keyword evidence="2" id="KW-0201">Cytochrome c-type biogenesis</keyword>
<evidence type="ECO:0000256" key="1">
    <source>
        <dbReference type="ARBA" id="ARBA00004196"/>
    </source>
</evidence>
<dbReference type="InterPro" id="IPR000866">
    <property type="entry name" value="AhpC/TSA"/>
</dbReference>
<dbReference type="SUPFAM" id="SSF52833">
    <property type="entry name" value="Thioredoxin-like"/>
    <property type="match status" value="1"/>
</dbReference>
<accession>A0A840CTE3</accession>
<evidence type="ECO:0000259" key="6">
    <source>
        <dbReference type="PROSITE" id="PS51352"/>
    </source>
</evidence>
<dbReference type="GO" id="GO:0016491">
    <property type="term" value="F:oxidoreductase activity"/>
    <property type="evidence" value="ECO:0007669"/>
    <property type="project" value="InterPro"/>
</dbReference>
<dbReference type="PROSITE" id="PS51257">
    <property type="entry name" value="PROKAR_LIPOPROTEIN"/>
    <property type="match status" value="1"/>
</dbReference>
<keyword evidence="5" id="KW-0732">Signal</keyword>
<feature type="chain" id="PRO_5032315101" evidence="5">
    <location>
        <begin position="24"/>
        <end position="375"/>
    </location>
</feature>
<evidence type="ECO:0000256" key="3">
    <source>
        <dbReference type="ARBA" id="ARBA00023157"/>
    </source>
</evidence>
<dbReference type="CDD" id="cd02966">
    <property type="entry name" value="TlpA_like_family"/>
    <property type="match status" value="1"/>
</dbReference>
<dbReference type="EMBL" id="JACIEP010000027">
    <property type="protein sequence ID" value="MBB4038281.1"/>
    <property type="molecule type" value="Genomic_DNA"/>
</dbReference>
<feature type="domain" description="Thioredoxin" evidence="6">
    <location>
        <begin position="238"/>
        <end position="375"/>
    </location>
</feature>
<dbReference type="Proteomes" id="UP000555103">
    <property type="component" value="Unassembled WGS sequence"/>
</dbReference>
<keyword evidence="3" id="KW-1015">Disulfide bond</keyword>
<organism evidence="7 8">
    <name type="scientific">Dysgonomonas hofstadii</name>
    <dbReference type="NCBI Taxonomy" id="637886"/>
    <lineage>
        <taxon>Bacteria</taxon>
        <taxon>Pseudomonadati</taxon>
        <taxon>Bacteroidota</taxon>
        <taxon>Bacteroidia</taxon>
        <taxon>Bacteroidales</taxon>
        <taxon>Dysgonomonadaceae</taxon>
        <taxon>Dysgonomonas</taxon>
    </lineage>
</organism>
<dbReference type="GO" id="GO:0030313">
    <property type="term" value="C:cell envelope"/>
    <property type="evidence" value="ECO:0007669"/>
    <property type="project" value="UniProtKB-SubCell"/>
</dbReference>
<evidence type="ECO:0000256" key="2">
    <source>
        <dbReference type="ARBA" id="ARBA00022748"/>
    </source>
</evidence>
<comment type="caution">
    <text evidence="7">The sequence shown here is derived from an EMBL/GenBank/DDBJ whole genome shotgun (WGS) entry which is preliminary data.</text>
</comment>
<keyword evidence="8" id="KW-1185">Reference proteome</keyword>
<dbReference type="Pfam" id="PF14289">
    <property type="entry name" value="DUF4369"/>
    <property type="match status" value="1"/>
</dbReference>
<comment type="subcellular location">
    <subcellularLocation>
        <location evidence="1">Cell envelope</location>
    </subcellularLocation>
</comment>
<reference evidence="7 8" key="1">
    <citation type="submission" date="2020-08" db="EMBL/GenBank/DDBJ databases">
        <title>Genomic Encyclopedia of Type Strains, Phase IV (KMG-IV): sequencing the most valuable type-strain genomes for metagenomic binning, comparative biology and taxonomic classification.</title>
        <authorList>
            <person name="Goeker M."/>
        </authorList>
    </citation>
    <scope>NUCLEOTIDE SEQUENCE [LARGE SCALE GENOMIC DNA]</scope>
    <source>
        <strain evidence="7 8">DSM 104969</strain>
    </source>
</reference>
<dbReference type="PROSITE" id="PS51352">
    <property type="entry name" value="THIOREDOXIN_2"/>
    <property type="match status" value="1"/>
</dbReference>
<dbReference type="PANTHER" id="PTHR42852:SF6">
    <property type="entry name" value="THIOL:DISULFIDE INTERCHANGE PROTEIN DSBE"/>
    <property type="match status" value="1"/>
</dbReference>
<dbReference type="InterPro" id="IPR036249">
    <property type="entry name" value="Thioredoxin-like_sf"/>
</dbReference>
<name>A0A840CTE3_9BACT</name>
<evidence type="ECO:0000256" key="5">
    <source>
        <dbReference type="SAM" id="SignalP"/>
    </source>
</evidence>
<dbReference type="InterPro" id="IPR025380">
    <property type="entry name" value="DUF4369"/>
</dbReference>
<evidence type="ECO:0000256" key="4">
    <source>
        <dbReference type="ARBA" id="ARBA00023284"/>
    </source>
</evidence>